<proteinExistence type="predicted"/>
<protein>
    <submittedName>
        <fullName evidence="2">Uncharacterized protein</fullName>
    </submittedName>
</protein>
<organism evidence="2 3">
    <name type="scientific">Phycicoccus elongatus Lp2</name>
    <dbReference type="NCBI Taxonomy" id="1193181"/>
    <lineage>
        <taxon>Bacteria</taxon>
        <taxon>Bacillati</taxon>
        <taxon>Actinomycetota</taxon>
        <taxon>Actinomycetes</taxon>
        <taxon>Micrococcales</taxon>
        <taxon>Intrasporangiaceae</taxon>
        <taxon>Phycicoccus</taxon>
    </lineage>
</organism>
<dbReference type="InterPro" id="IPR015422">
    <property type="entry name" value="PyrdxlP-dep_Trfase_small"/>
</dbReference>
<dbReference type="Gene3D" id="3.90.1150.10">
    <property type="entry name" value="Aspartate Aminotransferase, domain 1"/>
    <property type="match status" value="1"/>
</dbReference>
<sequence>MYAGLSRTATTNASAASSALSAEGVPHRVPWAGSMFSIFFREGEVRDYDDAVGAVLAALPHAARAAARAEA</sequence>
<dbReference type="Proteomes" id="UP000013167">
    <property type="component" value="Unassembled WGS sequence"/>
</dbReference>
<evidence type="ECO:0000256" key="1">
    <source>
        <dbReference type="SAM" id="MobiDB-lite"/>
    </source>
</evidence>
<keyword evidence="3" id="KW-1185">Reference proteome</keyword>
<dbReference type="STRING" id="1193181.BN10_130043"/>
<feature type="compositionally biased region" description="Low complexity" evidence="1">
    <location>
        <begin position="1"/>
        <end position="22"/>
    </location>
</feature>
<dbReference type="EMBL" id="CAIZ01000035">
    <property type="protein sequence ID" value="CCH69029.1"/>
    <property type="molecule type" value="Genomic_DNA"/>
</dbReference>
<dbReference type="HOGENOM" id="CLU_2738688_0_0_11"/>
<accession>N0E293</accession>
<reference evidence="2 3" key="1">
    <citation type="journal article" date="2013" name="ISME J.">
        <title>A metabolic model for members of the genus Tetrasphaera involved in enhanced biological phosphorus removal.</title>
        <authorList>
            <person name="Kristiansen R."/>
            <person name="Nguyen H.T.T."/>
            <person name="Saunders A.M."/>
            <person name="Nielsen J.L."/>
            <person name="Wimmer R."/>
            <person name="Le V.Q."/>
            <person name="McIlroy S.J."/>
            <person name="Petrovski S."/>
            <person name="Seviour R.J."/>
            <person name="Calteau A."/>
            <person name="Nielsen K.L."/>
            <person name="Nielsen P.H."/>
        </authorList>
    </citation>
    <scope>NUCLEOTIDE SEQUENCE [LARGE SCALE GENOMIC DNA]</scope>
    <source>
        <strain evidence="2 3">Lp2</strain>
    </source>
</reference>
<feature type="region of interest" description="Disordered" evidence="1">
    <location>
        <begin position="1"/>
        <end position="24"/>
    </location>
</feature>
<gene>
    <name evidence="2" type="ORF">BN10_130043</name>
</gene>
<evidence type="ECO:0000313" key="2">
    <source>
        <dbReference type="EMBL" id="CCH69029.1"/>
    </source>
</evidence>
<name>N0E293_9MICO</name>
<evidence type="ECO:0000313" key="3">
    <source>
        <dbReference type="Proteomes" id="UP000013167"/>
    </source>
</evidence>
<comment type="caution">
    <text evidence="2">The sequence shown here is derived from an EMBL/GenBank/DDBJ whole genome shotgun (WGS) entry which is preliminary data.</text>
</comment>
<dbReference type="eggNOG" id="COG0001">
    <property type="taxonomic scope" value="Bacteria"/>
</dbReference>
<dbReference type="AlphaFoldDB" id="N0E293"/>